<evidence type="ECO:0000256" key="3">
    <source>
        <dbReference type="ARBA" id="ARBA00006106"/>
    </source>
</evidence>
<dbReference type="SUPFAM" id="SSF46934">
    <property type="entry name" value="UBA-like"/>
    <property type="match status" value="1"/>
</dbReference>
<feature type="compositionally biased region" description="Polar residues" evidence="7">
    <location>
        <begin position="215"/>
        <end position="230"/>
    </location>
</feature>
<evidence type="ECO:0000256" key="1">
    <source>
        <dbReference type="ARBA" id="ARBA00004123"/>
    </source>
</evidence>
<keyword evidence="9" id="KW-1185">Reference proteome</keyword>
<sequence>MSLRMERKGIVTSALDTFLKIHLPQSSIGAIDDDIVLNYLVGVLKEVGNEDEFDVEDFAEMMEAYIPSFRDIGSDAIYEWIFQLSAEVLLTACTEGTPPTSPSSVEEFMTTKEALIPPEEDIELPYSLPSEASSKQGEGSSSDVNKRGKKRETWKSATAMPPSRNMDDKIKLLADMFPDACKMRVKRCLSDVSGDVEQAVQVLLHQERPKMRGGSRTTANKIGKQESMTSDCEETIQQLREMFPSSTELQARQCLSIAKGDLEQASQVLLNLQESGKLEDQSSITPVVVQKSCVRNETNLKESVLEKYGYVDTDEDSKNHRPMEPKKEKKKMVRYINSQTVTTKGERFIETKKPESDEMKKTYCNLKPARKYHFH</sequence>
<dbReference type="InterPro" id="IPR003892">
    <property type="entry name" value="CUE"/>
</dbReference>
<dbReference type="OMA" id="ICEWIYK"/>
<name>A0A8B8A2D6_ACAPL</name>
<protein>
    <submittedName>
        <fullName evidence="10">CUE domain-containing protein 2-like</fullName>
    </submittedName>
</protein>
<organism evidence="9 10">
    <name type="scientific">Acanthaster planci</name>
    <name type="common">Crown-of-thorns starfish</name>
    <dbReference type="NCBI Taxonomy" id="133434"/>
    <lineage>
        <taxon>Eukaryota</taxon>
        <taxon>Metazoa</taxon>
        <taxon>Echinodermata</taxon>
        <taxon>Eleutherozoa</taxon>
        <taxon>Asterozoa</taxon>
        <taxon>Asteroidea</taxon>
        <taxon>Valvatacea</taxon>
        <taxon>Valvatida</taxon>
        <taxon>Acanthasteridae</taxon>
        <taxon>Acanthaster</taxon>
    </lineage>
</organism>
<dbReference type="PANTHER" id="PTHR12493">
    <property type="entry name" value="CUE DOMAIN CONTAINING 2"/>
    <property type="match status" value="1"/>
</dbReference>
<dbReference type="OrthoDB" id="10060331at2759"/>
<feature type="region of interest" description="Disordered" evidence="7">
    <location>
        <begin position="209"/>
        <end position="230"/>
    </location>
</feature>
<evidence type="ECO:0000313" key="9">
    <source>
        <dbReference type="Proteomes" id="UP000694845"/>
    </source>
</evidence>
<dbReference type="GeneID" id="110990744"/>
<dbReference type="InterPro" id="IPR039805">
    <property type="entry name" value="CUE_CUED2"/>
</dbReference>
<feature type="domain" description="CUE" evidence="8">
    <location>
        <begin position="165"/>
        <end position="207"/>
    </location>
</feature>
<evidence type="ECO:0000259" key="8">
    <source>
        <dbReference type="PROSITE" id="PS51140"/>
    </source>
</evidence>
<dbReference type="AlphaFoldDB" id="A0A8B8A2D6"/>
<evidence type="ECO:0000256" key="4">
    <source>
        <dbReference type="ARBA" id="ARBA00022490"/>
    </source>
</evidence>
<keyword evidence="4" id="KW-0963">Cytoplasm</keyword>
<feature type="region of interest" description="Disordered" evidence="7">
    <location>
        <begin position="129"/>
        <end position="162"/>
    </location>
</feature>
<dbReference type="SMART" id="SM00546">
    <property type="entry name" value="CUE"/>
    <property type="match status" value="2"/>
</dbReference>
<dbReference type="InterPro" id="IPR009060">
    <property type="entry name" value="UBA-like_sf"/>
</dbReference>
<reference evidence="10" key="1">
    <citation type="submission" date="2025-08" db="UniProtKB">
        <authorList>
            <consortium name="RefSeq"/>
        </authorList>
    </citation>
    <scope>IDENTIFICATION</scope>
</reference>
<keyword evidence="6" id="KW-0539">Nucleus</keyword>
<evidence type="ECO:0000256" key="7">
    <source>
        <dbReference type="SAM" id="MobiDB-lite"/>
    </source>
</evidence>
<dbReference type="CTD" id="79004"/>
<gene>
    <name evidence="10" type="primary">LOC110990744</name>
</gene>
<feature type="compositionally biased region" description="Polar residues" evidence="7">
    <location>
        <begin position="130"/>
        <end position="143"/>
    </location>
</feature>
<evidence type="ECO:0000256" key="5">
    <source>
        <dbReference type="ARBA" id="ARBA00022786"/>
    </source>
</evidence>
<dbReference type="GO" id="GO:0043130">
    <property type="term" value="F:ubiquitin binding"/>
    <property type="evidence" value="ECO:0007669"/>
    <property type="project" value="InterPro"/>
</dbReference>
<evidence type="ECO:0000256" key="6">
    <source>
        <dbReference type="ARBA" id="ARBA00023242"/>
    </source>
</evidence>
<dbReference type="PANTHER" id="PTHR12493:SF0">
    <property type="entry name" value="CUE DOMAIN-CONTAINING PROTEIN 2"/>
    <property type="match status" value="1"/>
</dbReference>
<evidence type="ECO:0000313" key="10">
    <source>
        <dbReference type="RefSeq" id="XP_022111532.1"/>
    </source>
</evidence>
<dbReference type="CDD" id="cd14367">
    <property type="entry name" value="CUE_CUED2"/>
    <property type="match status" value="1"/>
</dbReference>
<comment type="subcellular location">
    <subcellularLocation>
        <location evidence="2">Cytoplasm</location>
    </subcellularLocation>
    <subcellularLocation>
        <location evidence="1">Nucleus</location>
    </subcellularLocation>
</comment>
<dbReference type="RefSeq" id="XP_022111532.1">
    <property type="nucleotide sequence ID" value="XM_022255840.1"/>
</dbReference>
<keyword evidence="5" id="KW-0833">Ubl conjugation pathway</keyword>
<dbReference type="Pfam" id="PF02845">
    <property type="entry name" value="CUE"/>
    <property type="match status" value="1"/>
</dbReference>
<dbReference type="KEGG" id="aplc:110990744"/>
<proteinExistence type="inferred from homology"/>
<dbReference type="Proteomes" id="UP000694845">
    <property type="component" value="Unplaced"/>
</dbReference>
<accession>A0A8B8A2D6</accession>
<feature type="domain" description="CUE" evidence="8">
    <location>
        <begin position="231"/>
        <end position="274"/>
    </location>
</feature>
<dbReference type="PROSITE" id="PS51140">
    <property type="entry name" value="CUE"/>
    <property type="match status" value="2"/>
</dbReference>
<dbReference type="GO" id="GO:0005634">
    <property type="term" value="C:nucleus"/>
    <property type="evidence" value="ECO:0007669"/>
    <property type="project" value="UniProtKB-SubCell"/>
</dbReference>
<comment type="similarity">
    <text evidence="3">Belongs to the CUEDC2 family.</text>
</comment>
<dbReference type="GO" id="GO:0005737">
    <property type="term" value="C:cytoplasm"/>
    <property type="evidence" value="ECO:0007669"/>
    <property type="project" value="UniProtKB-SubCell"/>
</dbReference>
<evidence type="ECO:0000256" key="2">
    <source>
        <dbReference type="ARBA" id="ARBA00004496"/>
    </source>
</evidence>